<dbReference type="SUPFAM" id="SSF116726">
    <property type="entry name" value="TrkA C-terminal domain-like"/>
    <property type="match status" value="1"/>
</dbReference>
<dbReference type="OrthoDB" id="9785285at2"/>
<dbReference type="STRING" id="192814.GCA_900166575_03561"/>
<feature type="transmembrane region" description="Helical" evidence="2">
    <location>
        <begin position="12"/>
        <end position="35"/>
    </location>
</feature>
<evidence type="ECO:0000313" key="4">
    <source>
        <dbReference type="EMBL" id="TGB02170.1"/>
    </source>
</evidence>
<name>A0A4Z0GWL0_9BACI</name>
<dbReference type="Pfam" id="PF07885">
    <property type="entry name" value="Ion_trans_2"/>
    <property type="match status" value="1"/>
</dbReference>
<evidence type="ECO:0000259" key="3">
    <source>
        <dbReference type="PROSITE" id="PS51201"/>
    </source>
</evidence>
<dbReference type="InterPro" id="IPR050721">
    <property type="entry name" value="Trk_Ktr_HKT_K-transport"/>
</dbReference>
<evidence type="ECO:0000313" key="5">
    <source>
        <dbReference type="Proteomes" id="UP000297982"/>
    </source>
</evidence>
<dbReference type="GO" id="GO:0006813">
    <property type="term" value="P:potassium ion transport"/>
    <property type="evidence" value="ECO:0007669"/>
    <property type="project" value="InterPro"/>
</dbReference>
<dbReference type="Gene3D" id="3.30.70.1450">
    <property type="entry name" value="Regulator of K+ conductance, C-terminal domain"/>
    <property type="match status" value="1"/>
</dbReference>
<evidence type="ECO:0000256" key="2">
    <source>
        <dbReference type="SAM" id="Phobius"/>
    </source>
</evidence>
<dbReference type="InterPro" id="IPR036291">
    <property type="entry name" value="NAD(P)-bd_dom_sf"/>
</dbReference>
<dbReference type="Gene3D" id="3.40.50.720">
    <property type="entry name" value="NAD(P)-binding Rossmann-like Domain"/>
    <property type="match status" value="1"/>
</dbReference>
<keyword evidence="2" id="KW-1133">Transmembrane helix</keyword>
<dbReference type="GO" id="GO:0034220">
    <property type="term" value="P:monoatomic ion transmembrane transport"/>
    <property type="evidence" value="ECO:0007669"/>
    <property type="project" value="UniProtKB-KW"/>
</dbReference>
<keyword evidence="5" id="KW-1185">Reference proteome</keyword>
<feature type="transmembrane region" description="Helical" evidence="2">
    <location>
        <begin position="72"/>
        <end position="94"/>
    </location>
</feature>
<keyword evidence="2" id="KW-0812">Transmembrane</keyword>
<dbReference type="Pfam" id="PF02254">
    <property type="entry name" value="TrkA_N"/>
    <property type="match status" value="1"/>
</dbReference>
<dbReference type="InterPro" id="IPR003148">
    <property type="entry name" value="RCK_N"/>
</dbReference>
<protein>
    <submittedName>
        <fullName evidence="4">Potassium channel protein</fullName>
    </submittedName>
</protein>
<feature type="transmembrane region" description="Helical" evidence="2">
    <location>
        <begin position="47"/>
        <end position="65"/>
    </location>
</feature>
<dbReference type="AlphaFoldDB" id="A0A4Z0GWL0"/>
<reference evidence="4 5" key="1">
    <citation type="journal article" date="2003" name="Int. J. Syst. Evol. Microbiol.">
        <title>Halobacillus salinus sp. nov., isolated from a salt lake on the coast of the East Sea in Korea.</title>
        <authorList>
            <person name="Yoon J.H."/>
            <person name="Kang K.H."/>
            <person name="Park Y.H."/>
        </authorList>
    </citation>
    <scope>NUCLEOTIDE SEQUENCE [LARGE SCALE GENOMIC DNA]</scope>
    <source>
        <strain evidence="4 5">HSL-3</strain>
    </source>
</reference>
<dbReference type="SUPFAM" id="SSF51735">
    <property type="entry name" value="NAD(P)-binding Rossmann-fold domains"/>
    <property type="match status" value="1"/>
</dbReference>
<accession>A0A4Z0GWL0</accession>
<dbReference type="RefSeq" id="WP_079478376.1">
    <property type="nucleotide sequence ID" value="NZ_FVYZ01000003.1"/>
</dbReference>
<dbReference type="SUPFAM" id="SSF81324">
    <property type="entry name" value="Voltage-gated potassium channels"/>
    <property type="match status" value="1"/>
</dbReference>
<proteinExistence type="predicted"/>
<gene>
    <name evidence="4" type="ORF">E4663_12540</name>
</gene>
<feature type="domain" description="RCK N-terminal" evidence="3">
    <location>
        <begin position="112"/>
        <end position="237"/>
    </location>
</feature>
<comment type="caution">
    <text evidence="4">The sequence shown here is derived from an EMBL/GenBank/DDBJ whole genome shotgun (WGS) entry which is preliminary data.</text>
</comment>
<keyword evidence="4" id="KW-0813">Transport</keyword>
<comment type="subcellular location">
    <subcellularLocation>
        <location evidence="1">Cell membrane</location>
        <topology evidence="1">Multi-pass membrane protein</topology>
    </subcellularLocation>
</comment>
<keyword evidence="4" id="KW-0406">Ion transport</keyword>
<evidence type="ECO:0000256" key="1">
    <source>
        <dbReference type="ARBA" id="ARBA00004651"/>
    </source>
</evidence>
<dbReference type="Gene3D" id="1.10.287.70">
    <property type="match status" value="1"/>
</dbReference>
<dbReference type="PROSITE" id="PS51201">
    <property type="entry name" value="RCK_N"/>
    <property type="match status" value="1"/>
</dbReference>
<dbReference type="InterPro" id="IPR036721">
    <property type="entry name" value="RCK_C_sf"/>
</dbReference>
<dbReference type="PANTHER" id="PTHR43833">
    <property type="entry name" value="POTASSIUM CHANNEL PROTEIN 2-RELATED-RELATED"/>
    <property type="match status" value="1"/>
</dbReference>
<dbReference type="EMBL" id="SRJC01000003">
    <property type="protein sequence ID" value="TGB02170.1"/>
    <property type="molecule type" value="Genomic_DNA"/>
</dbReference>
<dbReference type="Proteomes" id="UP000297982">
    <property type="component" value="Unassembled WGS sequence"/>
</dbReference>
<keyword evidence="2" id="KW-0472">Membrane</keyword>
<organism evidence="4 5">
    <name type="scientific">Halobacillus salinus</name>
    <dbReference type="NCBI Taxonomy" id="192814"/>
    <lineage>
        <taxon>Bacteria</taxon>
        <taxon>Bacillati</taxon>
        <taxon>Bacillota</taxon>
        <taxon>Bacilli</taxon>
        <taxon>Bacillales</taxon>
        <taxon>Bacillaceae</taxon>
        <taxon>Halobacillus</taxon>
    </lineage>
</organism>
<sequence length="332" mass="38155">MQQWIRLYFQLPLFIRLLATVLIMMTLFGFIIHAIEPNSFPTVFDGIWWAFVTGATVGYGDYVPLSLWGKAVAILLIMTGGGLVTFYMATLSAATVKHEEDLTQGKVDFRGKDHFLFVGWNERTRQLIDMMSVHDLQDQMVLIDRTMNRFYQRLSSVHFVRGDATEEETLQKANASQARVAVITADPDKREEQSDQNVIHQIVALKGHQPELFIIAEVLTDRQRINAERAGANTVIRSNDFMSSLFYHELYRNDPVQPFELLLELLTSRQFHEEKVPEDFIGKPVLKALEYFLKKNCQVIGIRKDKEISFDLHADTELEEGDALLLFSPLRK</sequence>
<dbReference type="GO" id="GO:0005886">
    <property type="term" value="C:plasma membrane"/>
    <property type="evidence" value="ECO:0007669"/>
    <property type="project" value="UniProtKB-SubCell"/>
</dbReference>
<dbReference type="PANTHER" id="PTHR43833:SF9">
    <property type="entry name" value="POTASSIUM CHANNEL PROTEIN YUGO-RELATED"/>
    <property type="match status" value="1"/>
</dbReference>
<keyword evidence="4" id="KW-0407">Ion channel</keyword>
<dbReference type="InterPro" id="IPR013099">
    <property type="entry name" value="K_chnl_dom"/>
</dbReference>